<reference evidence="1 2" key="1">
    <citation type="journal article" date="2017" name="Nat. Microbiol.">
        <title>Natural product diversity associated with the nematode symbionts Photorhabdus and Xenorhabdus.</title>
        <authorList>
            <person name="Tobias N.J."/>
            <person name="Wolff H."/>
            <person name="Djahanschiri B."/>
            <person name="Grundmann F."/>
            <person name="Kronenwerth M."/>
            <person name="Shi Y.M."/>
            <person name="Simonyi S."/>
            <person name="Grun P."/>
            <person name="Shapiro-Ilan D."/>
            <person name="Pidot S.J."/>
            <person name="Stinear T.P."/>
            <person name="Ebersberger I."/>
            <person name="Bode H.B."/>
        </authorList>
    </citation>
    <scope>NUCLEOTIDE SEQUENCE [LARGE SCALE GENOMIC DNA]</scope>
    <source>
        <strain evidence="1 2">DSM 17902</strain>
    </source>
</reference>
<accession>A0A2D0JNK5</accession>
<comment type="caution">
    <text evidence="1">The sequence shown here is derived from an EMBL/GenBank/DDBJ whole genome shotgun (WGS) entry which is preliminary data.</text>
</comment>
<organism evidence="1 2">
    <name type="scientific">Xenorhabdus miraniensis</name>
    <dbReference type="NCBI Taxonomy" id="351674"/>
    <lineage>
        <taxon>Bacteria</taxon>
        <taxon>Pseudomonadati</taxon>
        <taxon>Pseudomonadota</taxon>
        <taxon>Gammaproteobacteria</taxon>
        <taxon>Enterobacterales</taxon>
        <taxon>Morganellaceae</taxon>
        <taxon>Xenorhabdus</taxon>
    </lineage>
</organism>
<proteinExistence type="predicted"/>
<dbReference type="Proteomes" id="UP000221980">
    <property type="component" value="Unassembled WGS sequence"/>
</dbReference>
<evidence type="ECO:0000313" key="1">
    <source>
        <dbReference type="EMBL" id="PHM47865.1"/>
    </source>
</evidence>
<dbReference type="Pfam" id="PF05526">
    <property type="entry name" value="R_equi_Vir"/>
    <property type="match status" value="1"/>
</dbReference>
<dbReference type="Gene3D" id="2.40.128.480">
    <property type="entry name" value="Rhodococcus equi virulence-associated protein"/>
    <property type="match status" value="1"/>
</dbReference>
<dbReference type="RefSeq" id="WP_099114972.1">
    <property type="nucleotide sequence ID" value="NZ_CAWNQI010000046.1"/>
</dbReference>
<dbReference type="EMBL" id="NITZ01000015">
    <property type="protein sequence ID" value="PHM47865.1"/>
    <property type="molecule type" value="Genomic_DNA"/>
</dbReference>
<keyword evidence="2" id="KW-1185">Reference proteome</keyword>
<dbReference type="InterPro" id="IPR038625">
    <property type="entry name" value="R_equi_Vir_sf"/>
</dbReference>
<dbReference type="AlphaFoldDB" id="A0A2D0JNK5"/>
<dbReference type="InterPro" id="IPR008810">
    <property type="entry name" value="R_equi_Vir"/>
</dbReference>
<gene>
    <name evidence="1" type="ORF">Xmir_02948</name>
</gene>
<sequence length="146" mass="15919">MKNEFSTENRLAAIKNLEKIMDGKLDKDIINDIQEKLLIFSIEPYLGEAHIDSAIFYTTLTLSLDIGKKFHGKSWGVESLGETTYHGGILTSDFNELITESKKFTMADTAGGISILFLTSSFKPVGYFEGIGLPMIGAAAGSGSWS</sequence>
<evidence type="ECO:0000313" key="2">
    <source>
        <dbReference type="Proteomes" id="UP000221980"/>
    </source>
</evidence>
<protein>
    <submittedName>
        <fullName evidence="1">Uncharacterized protein</fullName>
    </submittedName>
</protein>
<name>A0A2D0JNK5_9GAMM</name>